<dbReference type="Proteomes" id="UP001162030">
    <property type="component" value="Chromosome"/>
</dbReference>
<protein>
    <submittedName>
        <fullName evidence="1">Uncharacterized protein</fullName>
    </submittedName>
</protein>
<sequence>MLLRATLSISAQLLSGLFARRLFTRWLLTRRLFTRWLFA</sequence>
<reference evidence="1 2" key="1">
    <citation type="submission" date="2023-03" db="EMBL/GenBank/DDBJ databases">
        <authorList>
            <person name="Pearce D."/>
        </authorList>
    </citation>
    <scope>NUCLEOTIDE SEQUENCE [LARGE SCALE GENOMIC DNA]</scope>
    <source>
        <strain evidence="1">Msz</strain>
    </source>
</reference>
<evidence type="ECO:0000313" key="1">
    <source>
        <dbReference type="EMBL" id="CAI8890295.1"/>
    </source>
</evidence>
<organism evidence="1 2">
    <name type="scientific">Methylocaldum szegediense</name>
    <dbReference type="NCBI Taxonomy" id="73780"/>
    <lineage>
        <taxon>Bacteria</taxon>
        <taxon>Pseudomonadati</taxon>
        <taxon>Pseudomonadota</taxon>
        <taxon>Gammaproteobacteria</taxon>
        <taxon>Methylococcales</taxon>
        <taxon>Methylococcaceae</taxon>
        <taxon>Methylocaldum</taxon>
    </lineage>
</organism>
<dbReference type="EMBL" id="OX458333">
    <property type="protein sequence ID" value="CAI8890295.1"/>
    <property type="molecule type" value="Genomic_DNA"/>
</dbReference>
<gene>
    <name evidence="1" type="ORF">MSZNOR_3234</name>
</gene>
<keyword evidence="2" id="KW-1185">Reference proteome</keyword>
<evidence type="ECO:0000313" key="2">
    <source>
        <dbReference type="Proteomes" id="UP001162030"/>
    </source>
</evidence>
<name>A0ABN8X5H8_9GAMM</name>
<accession>A0ABN8X5H8</accession>
<proteinExistence type="predicted"/>